<evidence type="ECO:0000313" key="3">
    <source>
        <dbReference type="Proteomes" id="UP000192247"/>
    </source>
</evidence>
<dbReference type="InParanoid" id="A0A1V9X399"/>
<keyword evidence="1" id="KW-0812">Transmembrane</keyword>
<evidence type="ECO:0000256" key="1">
    <source>
        <dbReference type="SAM" id="Phobius"/>
    </source>
</evidence>
<sequence length="90" mass="10314">MKDYQEQLLIMWKDGVKTSPDKRMWTFWGSMFYCGTVFTTIVPSRIPVAVVTKQTRHRRRTCTSADLSLPVGQPSIFHAGTFQADDVICK</sequence>
<gene>
    <name evidence="2" type="ORF">BIW11_04675</name>
</gene>
<organism evidence="2 3">
    <name type="scientific">Tropilaelaps mercedesae</name>
    <dbReference type="NCBI Taxonomy" id="418985"/>
    <lineage>
        <taxon>Eukaryota</taxon>
        <taxon>Metazoa</taxon>
        <taxon>Ecdysozoa</taxon>
        <taxon>Arthropoda</taxon>
        <taxon>Chelicerata</taxon>
        <taxon>Arachnida</taxon>
        <taxon>Acari</taxon>
        <taxon>Parasitiformes</taxon>
        <taxon>Mesostigmata</taxon>
        <taxon>Gamasina</taxon>
        <taxon>Dermanyssoidea</taxon>
        <taxon>Laelapidae</taxon>
        <taxon>Tropilaelaps</taxon>
    </lineage>
</organism>
<keyword evidence="3" id="KW-1185">Reference proteome</keyword>
<keyword evidence="1" id="KW-1133">Transmembrane helix</keyword>
<accession>A0A1V9X399</accession>
<name>A0A1V9X399_9ACAR</name>
<dbReference type="OrthoDB" id="297496at2759"/>
<dbReference type="EMBL" id="MNPL01027001">
    <property type="protein sequence ID" value="OQR67871.1"/>
    <property type="molecule type" value="Genomic_DNA"/>
</dbReference>
<protein>
    <submittedName>
        <fullName evidence="2">Uncharacterized protein</fullName>
    </submittedName>
</protein>
<proteinExistence type="predicted"/>
<evidence type="ECO:0000313" key="2">
    <source>
        <dbReference type="EMBL" id="OQR67871.1"/>
    </source>
</evidence>
<keyword evidence="1" id="KW-0472">Membrane</keyword>
<dbReference type="Gene3D" id="1.10.287.70">
    <property type="match status" value="1"/>
</dbReference>
<reference evidence="2 3" key="1">
    <citation type="journal article" date="2017" name="Gigascience">
        <title>Draft genome of the honey bee ectoparasitic mite, Tropilaelaps mercedesae, is shaped by the parasitic life history.</title>
        <authorList>
            <person name="Dong X."/>
            <person name="Armstrong S.D."/>
            <person name="Xia D."/>
            <person name="Makepeace B.L."/>
            <person name="Darby A.C."/>
            <person name="Kadowaki T."/>
        </authorList>
    </citation>
    <scope>NUCLEOTIDE SEQUENCE [LARGE SCALE GENOMIC DNA]</scope>
    <source>
        <strain evidence="2">Wuxi-XJTLU</strain>
    </source>
</reference>
<dbReference type="AlphaFoldDB" id="A0A1V9X399"/>
<comment type="caution">
    <text evidence="2">The sequence shown here is derived from an EMBL/GenBank/DDBJ whole genome shotgun (WGS) entry which is preliminary data.</text>
</comment>
<feature type="transmembrane region" description="Helical" evidence="1">
    <location>
        <begin position="27"/>
        <end position="51"/>
    </location>
</feature>
<dbReference type="Proteomes" id="UP000192247">
    <property type="component" value="Unassembled WGS sequence"/>
</dbReference>